<comment type="caution">
    <text evidence="4">The sequence shown here is derived from an EMBL/GenBank/DDBJ whole genome shotgun (WGS) entry which is preliminary data.</text>
</comment>
<evidence type="ECO:0000256" key="1">
    <source>
        <dbReference type="PROSITE-ProRule" id="PRU00042"/>
    </source>
</evidence>
<evidence type="ECO:0000313" key="4">
    <source>
        <dbReference type="EMBL" id="KAD5803431.1"/>
    </source>
</evidence>
<feature type="compositionally biased region" description="Pro residues" evidence="2">
    <location>
        <begin position="14"/>
        <end position="26"/>
    </location>
</feature>
<proteinExistence type="predicted"/>
<dbReference type="SUPFAM" id="SSF57667">
    <property type="entry name" value="beta-beta-alpha zinc fingers"/>
    <property type="match status" value="1"/>
</dbReference>
<dbReference type="OrthoDB" id="1686396at2759"/>
<gene>
    <name evidence="4" type="ORF">E3N88_14791</name>
</gene>
<keyword evidence="1" id="KW-0862">Zinc</keyword>
<accession>A0A5N6P462</accession>
<evidence type="ECO:0000256" key="2">
    <source>
        <dbReference type="SAM" id="MobiDB-lite"/>
    </source>
</evidence>
<dbReference type="Proteomes" id="UP000326396">
    <property type="component" value="Linkage Group LG15"/>
</dbReference>
<dbReference type="PROSITE" id="PS50157">
    <property type="entry name" value="ZINC_FINGER_C2H2_2"/>
    <property type="match status" value="1"/>
</dbReference>
<sequence>MVTKGSNNIADGPNPNPPPPPSPPPGSAGTKRPMMPKEKSVICPVCNRNMYHEKALNGHIRWHTAQEREAAGLGTARSLASTVVVEEQDAPKRAKVPDLNGRRHRRMKKHDVLLAGEECDGLENKNEIG</sequence>
<dbReference type="GO" id="GO:0008270">
    <property type="term" value="F:zinc ion binding"/>
    <property type="evidence" value="ECO:0007669"/>
    <property type="project" value="UniProtKB-KW"/>
</dbReference>
<dbReference type="InterPro" id="IPR036236">
    <property type="entry name" value="Znf_C2H2_sf"/>
</dbReference>
<dbReference type="InterPro" id="IPR013087">
    <property type="entry name" value="Znf_C2H2_type"/>
</dbReference>
<keyword evidence="5" id="KW-1185">Reference proteome</keyword>
<evidence type="ECO:0000313" key="5">
    <source>
        <dbReference type="Proteomes" id="UP000326396"/>
    </source>
</evidence>
<protein>
    <recommendedName>
        <fullName evidence="3">C2H2-type domain-containing protein</fullName>
    </recommendedName>
</protein>
<evidence type="ECO:0000259" key="3">
    <source>
        <dbReference type="PROSITE" id="PS50157"/>
    </source>
</evidence>
<feature type="domain" description="C2H2-type" evidence="3">
    <location>
        <begin position="41"/>
        <end position="68"/>
    </location>
</feature>
<dbReference type="PROSITE" id="PS00028">
    <property type="entry name" value="ZINC_FINGER_C2H2_1"/>
    <property type="match status" value="1"/>
</dbReference>
<organism evidence="4 5">
    <name type="scientific">Mikania micrantha</name>
    <name type="common">bitter vine</name>
    <dbReference type="NCBI Taxonomy" id="192012"/>
    <lineage>
        <taxon>Eukaryota</taxon>
        <taxon>Viridiplantae</taxon>
        <taxon>Streptophyta</taxon>
        <taxon>Embryophyta</taxon>
        <taxon>Tracheophyta</taxon>
        <taxon>Spermatophyta</taxon>
        <taxon>Magnoliopsida</taxon>
        <taxon>eudicotyledons</taxon>
        <taxon>Gunneridae</taxon>
        <taxon>Pentapetalae</taxon>
        <taxon>asterids</taxon>
        <taxon>campanulids</taxon>
        <taxon>Asterales</taxon>
        <taxon>Asteraceae</taxon>
        <taxon>Asteroideae</taxon>
        <taxon>Heliantheae alliance</taxon>
        <taxon>Eupatorieae</taxon>
        <taxon>Mikania</taxon>
    </lineage>
</organism>
<name>A0A5N6P462_9ASTR</name>
<feature type="region of interest" description="Disordered" evidence="2">
    <location>
        <begin position="1"/>
        <end position="36"/>
    </location>
</feature>
<reference evidence="4 5" key="1">
    <citation type="submission" date="2019-05" db="EMBL/GenBank/DDBJ databases">
        <title>Mikania micrantha, genome provides insights into the molecular mechanism of rapid growth.</title>
        <authorList>
            <person name="Liu B."/>
        </authorList>
    </citation>
    <scope>NUCLEOTIDE SEQUENCE [LARGE SCALE GENOMIC DNA]</scope>
    <source>
        <strain evidence="4">NLD-2019</strain>
        <tissue evidence="4">Leaf</tissue>
    </source>
</reference>
<keyword evidence="1" id="KW-0479">Metal-binding</keyword>
<dbReference type="EMBL" id="SZYD01000007">
    <property type="protein sequence ID" value="KAD5803431.1"/>
    <property type="molecule type" value="Genomic_DNA"/>
</dbReference>
<dbReference type="AlphaFoldDB" id="A0A5N6P462"/>
<keyword evidence="1" id="KW-0863">Zinc-finger</keyword>